<dbReference type="Gene3D" id="3.90.1200.10">
    <property type="match status" value="2"/>
</dbReference>
<dbReference type="GO" id="GO:0005737">
    <property type="term" value="C:cytoplasm"/>
    <property type="evidence" value="ECO:0007669"/>
    <property type="project" value="TreeGrafter"/>
</dbReference>
<protein>
    <recommendedName>
        <fullName evidence="3">ethanolamine kinase</fullName>
        <ecNumber evidence="3">2.7.1.82</ecNumber>
    </recommendedName>
</protein>
<organism evidence="4 5">
    <name type="scientific">Ascoidea rubescens DSM 1968</name>
    <dbReference type="NCBI Taxonomy" id="1344418"/>
    <lineage>
        <taxon>Eukaryota</taxon>
        <taxon>Fungi</taxon>
        <taxon>Dikarya</taxon>
        <taxon>Ascomycota</taxon>
        <taxon>Saccharomycotina</taxon>
        <taxon>Saccharomycetes</taxon>
        <taxon>Ascoideaceae</taxon>
        <taxon>Ascoidea</taxon>
    </lineage>
</organism>
<dbReference type="InParanoid" id="A0A1D2VP48"/>
<evidence type="ECO:0000313" key="4">
    <source>
        <dbReference type="EMBL" id="ODV63378.1"/>
    </source>
</evidence>
<reference evidence="5" key="1">
    <citation type="submission" date="2016-05" db="EMBL/GenBank/DDBJ databases">
        <title>Comparative genomics of biotechnologically important yeasts.</title>
        <authorList>
            <consortium name="DOE Joint Genome Institute"/>
            <person name="Riley R."/>
            <person name="Haridas S."/>
            <person name="Wolfe K.H."/>
            <person name="Lopes M.R."/>
            <person name="Hittinger C.T."/>
            <person name="Goker M."/>
            <person name="Salamov A."/>
            <person name="Wisecaver J."/>
            <person name="Long T.M."/>
            <person name="Aerts A.L."/>
            <person name="Barry K."/>
            <person name="Choi C."/>
            <person name="Clum A."/>
            <person name="Coughlan A.Y."/>
            <person name="Deshpande S."/>
            <person name="Douglass A.P."/>
            <person name="Hanson S.J."/>
            <person name="Klenk H.-P."/>
            <person name="Labutti K."/>
            <person name="Lapidus A."/>
            <person name="Lindquist E."/>
            <person name="Lipzen A."/>
            <person name="Meier-Kolthoff J.P."/>
            <person name="Ohm R.A."/>
            <person name="Otillar R.P."/>
            <person name="Pangilinan J."/>
            <person name="Peng Y."/>
            <person name="Rokas A."/>
            <person name="Rosa C.A."/>
            <person name="Scheuner C."/>
            <person name="Sibirny A.A."/>
            <person name="Slot J.C."/>
            <person name="Stielow J.B."/>
            <person name="Sun H."/>
            <person name="Kurtzman C.P."/>
            <person name="Blackwell M."/>
            <person name="Grigoriev I.V."/>
            <person name="Jeffries T.W."/>
        </authorList>
    </citation>
    <scope>NUCLEOTIDE SEQUENCE [LARGE SCALE GENOMIC DNA]</scope>
    <source>
        <strain evidence="5">DSM 1968</strain>
    </source>
</reference>
<keyword evidence="4" id="KW-0418">Kinase</keyword>
<dbReference type="GO" id="GO:0006646">
    <property type="term" value="P:phosphatidylethanolamine biosynthetic process"/>
    <property type="evidence" value="ECO:0007669"/>
    <property type="project" value="TreeGrafter"/>
</dbReference>
<dbReference type="GeneID" id="30965838"/>
<dbReference type="GO" id="GO:0004305">
    <property type="term" value="F:ethanolamine kinase activity"/>
    <property type="evidence" value="ECO:0007669"/>
    <property type="project" value="UniProtKB-EC"/>
</dbReference>
<dbReference type="OrthoDB" id="10267235at2759"/>
<comment type="similarity">
    <text evidence="2">Belongs to the choline/ethanolamine kinase family.</text>
</comment>
<accession>A0A1D2VP48</accession>
<dbReference type="PANTHER" id="PTHR22603:SF66">
    <property type="entry name" value="ETHANOLAMINE KINASE"/>
    <property type="match status" value="1"/>
</dbReference>
<keyword evidence="4" id="KW-0808">Transferase</keyword>
<evidence type="ECO:0000256" key="1">
    <source>
        <dbReference type="ARBA" id="ARBA00037883"/>
    </source>
</evidence>
<keyword evidence="5" id="KW-1185">Reference proteome</keyword>
<dbReference type="SUPFAM" id="SSF56112">
    <property type="entry name" value="Protein kinase-like (PK-like)"/>
    <property type="match status" value="2"/>
</dbReference>
<evidence type="ECO:0000256" key="3">
    <source>
        <dbReference type="ARBA" id="ARBA00038874"/>
    </source>
</evidence>
<dbReference type="PANTHER" id="PTHR22603">
    <property type="entry name" value="CHOLINE/ETHANOALAMINE KINASE"/>
    <property type="match status" value="1"/>
</dbReference>
<gene>
    <name evidence="4" type="ORF">ASCRUDRAFT_73252</name>
</gene>
<dbReference type="AlphaFoldDB" id="A0A1D2VP48"/>
<dbReference type="Pfam" id="PF01633">
    <property type="entry name" value="Choline_kinase"/>
    <property type="match status" value="1"/>
</dbReference>
<name>A0A1D2VP48_9ASCO</name>
<evidence type="ECO:0000256" key="2">
    <source>
        <dbReference type="ARBA" id="ARBA00038211"/>
    </source>
</evidence>
<sequence>MTSIKYPLILSNACISVPTLRDVLIQIFPDWSVSEITIKKLTGGITNMLLQCQHKNQTVLVRTYGKKTDLIINRNQEFKNFLYLNKLNLSSKVYAKLSNGLIYGFLDGRSLVPDELTNFFLYPLISQKLAYFHYKTRNFPKKDRPKDIYLTIKDWIDLLSSPEKIASTEINNDDTNSESDYVKFFMENSILNNKNLLQNKNSNNLKEILIDELNWFMSIVENKSREVISHSDLLSGNVVINENLSHLYSENHQFLDNDNNTNTINTANSKIIKNKQKFNLKDKNSIYNISFNSNLKIDNIILSNANNDLISFIDYEYMSTAPRGFDISNHLIEWQGFDCEISRIPNPIKTNQTLRRWCISYILGYLNINFNNPNIDNRILNKLLDEFYPKNENFFDQLNSKQNDQNNNKPNIKNTNSFSNGTKINLSDQTFDTDFNIINKNVNSIIDQLIEEIYYFYGLPGFYWGIWAIIQHSISTIDFDYLNYSVNRFNEYWIWKKNFINNSQTYEDNYSFNVLNN</sequence>
<proteinExistence type="inferred from homology"/>
<dbReference type="InterPro" id="IPR011009">
    <property type="entry name" value="Kinase-like_dom_sf"/>
</dbReference>
<dbReference type="STRING" id="1344418.A0A1D2VP48"/>
<dbReference type="Proteomes" id="UP000095038">
    <property type="component" value="Unassembled WGS sequence"/>
</dbReference>
<dbReference type="EMBL" id="KV454475">
    <property type="protein sequence ID" value="ODV63378.1"/>
    <property type="molecule type" value="Genomic_DNA"/>
</dbReference>
<dbReference type="EC" id="2.7.1.82" evidence="3"/>
<dbReference type="RefSeq" id="XP_020049685.1">
    <property type="nucleotide sequence ID" value="XM_020192202.1"/>
</dbReference>
<evidence type="ECO:0000313" key="5">
    <source>
        <dbReference type="Proteomes" id="UP000095038"/>
    </source>
</evidence>
<comment type="pathway">
    <text evidence="1">Phospholipid metabolism; phosphatidylethanolamine biosynthesis; phosphatidylethanolamine from ethanolamine: step 1/3.</text>
</comment>